<sequence length="153" mass="18073">ERHPRRPHVRIRIQRHAARPRGARPPRRRPYRRRARRASQPRHRARLLRHLAQQQEQRRLCLPAVRAAALQVRSQVRIRHRLAELHPRLRSRSHPRNPGCQLRHGPHRDTLRPVRQPLGPRLPRRARTDVPALLPELGGDGVLRKRSGHPRAL</sequence>
<gene>
    <name evidence="2" type="ORF">AVDCRST_MAG23-245</name>
</gene>
<dbReference type="AlphaFoldDB" id="A0A6J4TF55"/>
<accession>A0A6J4TF55</accession>
<feature type="non-terminal residue" evidence="2">
    <location>
        <position position="1"/>
    </location>
</feature>
<evidence type="ECO:0000313" key="2">
    <source>
        <dbReference type="EMBL" id="CAA9521823.1"/>
    </source>
</evidence>
<evidence type="ECO:0000256" key="1">
    <source>
        <dbReference type="SAM" id="MobiDB-lite"/>
    </source>
</evidence>
<name>A0A6J4TF55_9SPHN</name>
<reference evidence="2" key="1">
    <citation type="submission" date="2020-02" db="EMBL/GenBank/DDBJ databases">
        <authorList>
            <person name="Meier V. D."/>
        </authorList>
    </citation>
    <scope>NUCLEOTIDE SEQUENCE</scope>
    <source>
        <strain evidence="2">AVDCRST_MAG23</strain>
    </source>
</reference>
<protein>
    <submittedName>
        <fullName evidence="2">Peptide-methionine (R)-S-oxide reductase MsrB</fullName>
        <ecNumber evidence="2">1.8.4.12</ecNumber>
    </submittedName>
</protein>
<proteinExistence type="predicted"/>
<dbReference type="GO" id="GO:0033743">
    <property type="term" value="F:peptide-methionine (R)-S-oxide reductase activity"/>
    <property type="evidence" value="ECO:0007669"/>
    <property type="project" value="UniProtKB-EC"/>
</dbReference>
<dbReference type="EMBL" id="CADCWD010000013">
    <property type="protein sequence ID" value="CAA9521823.1"/>
    <property type="molecule type" value="Genomic_DNA"/>
</dbReference>
<dbReference type="EC" id="1.8.4.12" evidence="2"/>
<feature type="region of interest" description="Disordered" evidence="1">
    <location>
        <begin position="90"/>
        <end position="130"/>
    </location>
</feature>
<organism evidence="2">
    <name type="scientific">uncultured Sphingosinicella sp</name>
    <dbReference type="NCBI Taxonomy" id="478748"/>
    <lineage>
        <taxon>Bacteria</taxon>
        <taxon>Pseudomonadati</taxon>
        <taxon>Pseudomonadota</taxon>
        <taxon>Alphaproteobacteria</taxon>
        <taxon>Sphingomonadales</taxon>
        <taxon>Sphingosinicellaceae</taxon>
        <taxon>Sphingosinicella</taxon>
        <taxon>environmental samples</taxon>
    </lineage>
</organism>
<feature type="non-terminal residue" evidence="2">
    <location>
        <position position="153"/>
    </location>
</feature>
<keyword evidence="2" id="KW-0560">Oxidoreductase</keyword>
<feature type="region of interest" description="Disordered" evidence="1">
    <location>
        <begin position="16"/>
        <end position="42"/>
    </location>
</feature>